<name>A0ABX3E674_9PSED</name>
<sequence length="267" mass="29329">MAKDSFHYVDKDFGSLYSAALKAVADQGMKLKFTDRAGGVISCDSKWSMKSFGQQINLTIATDNPGALLTINTICGQAYDWGEGKSLIQELKCAIDAHFEALVNAEAVDLSNSTAMPVADVAKEGQAQAGSLRESYILRQKSSRTHLFWLSLAGVATGVASIYFRPNSFAALWPLGLGAAGLFVWYVWGMFVPKQCVSCGKHTVRCISSTDTLMGVRSEQRSVTNLNTRQAEWARVTVSDMENRSAYRCTTCKHDWIEIHQYKKDGG</sequence>
<organism evidence="2 3">
    <name type="scientific">Pseudomonas versuta</name>
    <dbReference type="NCBI Taxonomy" id="1788301"/>
    <lineage>
        <taxon>Bacteria</taxon>
        <taxon>Pseudomonadati</taxon>
        <taxon>Pseudomonadota</taxon>
        <taxon>Gammaproteobacteria</taxon>
        <taxon>Pseudomonadales</taxon>
        <taxon>Pseudomonadaceae</taxon>
        <taxon>Pseudomonas</taxon>
    </lineage>
</organism>
<keyword evidence="1" id="KW-0812">Transmembrane</keyword>
<keyword evidence="1" id="KW-0472">Membrane</keyword>
<dbReference type="Proteomes" id="UP000186677">
    <property type="component" value="Unassembled WGS sequence"/>
</dbReference>
<dbReference type="EMBL" id="MPJC01000008">
    <property type="protein sequence ID" value="OKA20037.1"/>
    <property type="molecule type" value="Genomic_DNA"/>
</dbReference>
<evidence type="ECO:0000313" key="3">
    <source>
        <dbReference type="Proteomes" id="UP000186677"/>
    </source>
</evidence>
<comment type="caution">
    <text evidence="2">The sequence shown here is derived from an EMBL/GenBank/DDBJ whole genome shotgun (WGS) entry which is preliminary data.</text>
</comment>
<feature type="transmembrane region" description="Helical" evidence="1">
    <location>
        <begin position="147"/>
        <end position="164"/>
    </location>
</feature>
<keyword evidence="3" id="KW-1185">Reference proteome</keyword>
<reference evidence="2 3" key="1">
    <citation type="submission" date="2016-11" db="EMBL/GenBank/DDBJ databases">
        <title>Draft genome of Pseudomonas versuta A4R1.5.</title>
        <authorList>
            <person name="See-Too W.-S."/>
        </authorList>
    </citation>
    <scope>NUCLEOTIDE SEQUENCE [LARGE SCALE GENOMIC DNA]</scope>
    <source>
        <strain evidence="2 3">A4R1.5</strain>
    </source>
</reference>
<gene>
    <name evidence="2" type="ORF">BOH73_13435</name>
</gene>
<feature type="transmembrane region" description="Helical" evidence="1">
    <location>
        <begin position="170"/>
        <end position="188"/>
    </location>
</feature>
<evidence type="ECO:0000256" key="1">
    <source>
        <dbReference type="SAM" id="Phobius"/>
    </source>
</evidence>
<proteinExistence type="predicted"/>
<keyword evidence="1" id="KW-1133">Transmembrane helix</keyword>
<protein>
    <submittedName>
        <fullName evidence="2">Uncharacterized protein</fullName>
    </submittedName>
</protein>
<accession>A0ABX3E674</accession>
<dbReference type="RefSeq" id="WP_060691161.1">
    <property type="nucleotide sequence ID" value="NZ_CP012676.1"/>
</dbReference>
<evidence type="ECO:0000313" key="2">
    <source>
        <dbReference type="EMBL" id="OKA20037.1"/>
    </source>
</evidence>